<evidence type="ECO:0000313" key="2">
    <source>
        <dbReference type="Proteomes" id="UP001056120"/>
    </source>
</evidence>
<name>A0ACB9J328_9ASTR</name>
<sequence length="178" mass="20070">MWTIGFDLRSPKEKKAERASSGLANDIEESNDSSDEFATFVQSLALLTKKYKIDLANFCLMANNYTFSKSPDDSTSEEFIDLIEKEPRSSRQGLGFTRGSGKCQQTRFVKALESTNIKLKSKDIDSLVIKPEKVEENLVRNLEFFSKSDGSIRILSQDDQGSQLEKTESKKTGQLHQL</sequence>
<dbReference type="EMBL" id="CM042023">
    <property type="protein sequence ID" value="KAI3814348.1"/>
    <property type="molecule type" value="Genomic_DNA"/>
</dbReference>
<organism evidence="1 2">
    <name type="scientific">Smallanthus sonchifolius</name>
    <dbReference type="NCBI Taxonomy" id="185202"/>
    <lineage>
        <taxon>Eukaryota</taxon>
        <taxon>Viridiplantae</taxon>
        <taxon>Streptophyta</taxon>
        <taxon>Embryophyta</taxon>
        <taxon>Tracheophyta</taxon>
        <taxon>Spermatophyta</taxon>
        <taxon>Magnoliopsida</taxon>
        <taxon>eudicotyledons</taxon>
        <taxon>Gunneridae</taxon>
        <taxon>Pentapetalae</taxon>
        <taxon>asterids</taxon>
        <taxon>campanulids</taxon>
        <taxon>Asterales</taxon>
        <taxon>Asteraceae</taxon>
        <taxon>Asteroideae</taxon>
        <taxon>Heliantheae alliance</taxon>
        <taxon>Millerieae</taxon>
        <taxon>Smallanthus</taxon>
    </lineage>
</organism>
<accession>A0ACB9J328</accession>
<proteinExistence type="predicted"/>
<reference evidence="2" key="1">
    <citation type="journal article" date="2022" name="Mol. Ecol. Resour.">
        <title>The genomes of chicory, endive, great burdock and yacon provide insights into Asteraceae palaeo-polyploidization history and plant inulin production.</title>
        <authorList>
            <person name="Fan W."/>
            <person name="Wang S."/>
            <person name="Wang H."/>
            <person name="Wang A."/>
            <person name="Jiang F."/>
            <person name="Liu H."/>
            <person name="Zhao H."/>
            <person name="Xu D."/>
            <person name="Zhang Y."/>
        </authorList>
    </citation>
    <scope>NUCLEOTIDE SEQUENCE [LARGE SCALE GENOMIC DNA]</scope>
    <source>
        <strain evidence="2">cv. Yunnan</strain>
    </source>
</reference>
<comment type="caution">
    <text evidence="1">The sequence shown here is derived from an EMBL/GenBank/DDBJ whole genome shotgun (WGS) entry which is preliminary data.</text>
</comment>
<protein>
    <submittedName>
        <fullName evidence="1">Uncharacterized protein</fullName>
    </submittedName>
</protein>
<keyword evidence="2" id="KW-1185">Reference proteome</keyword>
<gene>
    <name evidence="1" type="ORF">L1987_19101</name>
</gene>
<evidence type="ECO:0000313" key="1">
    <source>
        <dbReference type="EMBL" id="KAI3814348.1"/>
    </source>
</evidence>
<dbReference type="Proteomes" id="UP001056120">
    <property type="component" value="Linkage Group LG06"/>
</dbReference>
<reference evidence="1 2" key="2">
    <citation type="journal article" date="2022" name="Mol. Ecol. Resour.">
        <title>The genomes of chicory, endive, great burdock and yacon provide insights into Asteraceae paleo-polyploidization history and plant inulin production.</title>
        <authorList>
            <person name="Fan W."/>
            <person name="Wang S."/>
            <person name="Wang H."/>
            <person name="Wang A."/>
            <person name="Jiang F."/>
            <person name="Liu H."/>
            <person name="Zhao H."/>
            <person name="Xu D."/>
            <person name="Zhang Y."/>
        </authorList>
    </citation>
    <scope>NUCLEOTIDE SEQUENCE [LARGE SCALE GENOMIC DNA]</scope>
    <source>
        <strain evidence="2">cv. Yunnan</strain>
        <tissue evidence="1">Leaves</tissue>
    </source>
</reference>